<sequence>MSLIVPIDTAPEFAPREDVAAPDRLIEGTPAFRTWAQDEAWAEAAQWGQIAPAYGKPRPARQSR</sequence>
<proteinExistence type="predicted"/>
<name>A0ABW2B9E2_9RHOB</name>
<accession>A0ABW2B9E2</accession>
<comment type="caution">
    <text evidence="1">The sequence shown here is derived from an EMBL/GenBank/DDBJ whole genome shotgun (WGS) entry which is preliminary data.</text>
</comment>
<gene>
    <name evidence="1" type="ORF">ACFQFQ_23940</name>
</gene>
<dbReference type="EMBL" id="JBHSWG010000003">
    <property type="protein sequence ID" value="MFC6761846.1"/>
    <property type="molecule type" value="Genomic_DNA"/>
</dbReference>
<evidence type="ECO:0000313" key="2">
    <source>
        <dbReference type="Proteomes" id="UP001596353"/>
    </source>
</evidence>
<keyword evidence="2" id="KW-1185">Reference proteome</keyword>
<organism evidence="1 2">
    <name type="scientific">Sulfitobacter porphyrae</name>
    <dbReference type="NCBI Taxonomy" id="1246864"/>
    <lineage>
        <taxon>Bacteria</taxon>
        <taxon>Pseudomonadati</taxon>
        <taxon>Pseudomonadota</taxon>
        <taxon>Alphaproteobacteria</taxon>
        <taxon>Rhodobacterales</taxon>
        <taxon>Roseobacteraceae</taxon>
        <taxon>Sulfitobacter</taxon>
    </lineage>
</organism>
<reference evidence="2" key="1">
    <citation type="journal article" date="2019" name="Int. J. Syst. Evol. Microbiol.">
        <title>The Global Catalogue of Microorganisms (GCM) 10K type strain sequencing project: providing services to taxonomists for standard genome sequencing and annotation.</title>
        <authorList>
            <consortium name="The Broad Institute Genomics Platform"/>
            <consortium name="The Broad Institute Genome Sequencing Center for Infectious Disease"/>
            <person name="Wu L."/>
            <person name="Ma J."/>
        </authorList>
    </citation>
    <scope>NUCLEOTIDE SEQUENCE [LARGE SCALE GENOMIC DNA]</scope>
    <source>
        <strain evidence="2">CCUG 66188</strain>
    </source>
</reference>
<dbReference type="Proteomes" id="UP001596353">
    <property type="component" value="Unassembled WGS sequence"/>
</dbReference>
<evidence type="ECO:0000313" key="1">
    <source>
        <dbReference type="EMBL" id="MFC6761846.1"/>
    </source>
</evidence>
<protein>
    <submittedName>
        <fullName evidence="1">Uncharacterized protein</fullName>
    </submittedName>
</protein>